<dbReference type="SUPFAM" id="SSF48371">
    <property type="entry name" value="ARM repeat"/>
    <property type="match status" value="1"/>
</dbReference>
<dbReference type="InterPro" id="IPR046837">
    <property type="entry name" value="Laa1/Sip1/HEATR5-like_HEAT"/>
</dbReference>
<proteinExistence type="predicted"/>
<dbReference type="PROSITE" id="PS50102">
    <property type="entry name" value="RRM"/>
    <property type="match status" value="2"/>
</dbReference>
<evidence type="ECO:0000256" key="3">
    <source>
        <dbReference type="ARBA" id="ARBA00022884"/>
    </source>
</evidence>
<organism evidence="8 9">
    <name type="scientific">Rickenella mellea</name>
    <dbReference type="NCBI Taxonomy" id="50990"/>
    <lineage>
        <taxon>Eukaryota</taxon>
        <taxon>Fungi</taxon>
        <taxon>Dikarya</taxon>
        <taxon>Basidiomycota</taxon>
        <taxon>Agaricomycotina</taxon>
        <taxon>Agaricomycetes</taxon>
        <taxon>Hymenochaetales</taxon>
        <taxon>Rickenellaceae</taxon>
        <taxon>Rickenella</taxon>
    </lineage>
</organism>
<feature type="domain" description="RRM" evidence="7">
    <location>
        <begin position="12"/>
        <end position="90"/>
    </location>
</feature>
<dbReference type="GO" id="GO:0005686">
    <property type="term" value="C:U2 snRNP"/>
    <property type="evidence" value="ECO:0007669"/>
    <property type="project" value="TreeGrafter"/>
</dbReference>
<dbReference type="GO" id="GO:0005730">
    <property type="term" value="C:nucleolus"/>
    <property type="evidence" value="ECO:0007669"/>
    <property type="project" value="TreeGrafter"/>
</dbReference>
<evidence type="ECO:0000256" key="4">
    <source>
        <dbReference type="ARBA" id="ARBA00023242"/>
    </source>
</evidence>
<dbReference type="InterPro" id="IPR012677">
    <property type="entry name" value="Nucleotide-bd_a/b_plait_sf"/>
</dbReference>
<dbReference type="STRING" id="50990.A0A4Y7PXQ4"/>
<dbReference type="Pfam" id="PF00076">
    <property type="entry name" value="RRM_1"/>
    <property type="match status" value="2"/>
</dbReference>
<sequence>MSRPQDDRNQEATVYLGNLDERCSDALVWELMLQAGPVVNVHLPKDRISMAHQGYGFCEFLTEEDAEYACKIMNQIKLWGIPIRVNKASSDKKQLDVGSNLFIGNLDENVDERLLYDTFSAFGILATTAKVARDPSNGQSKGYGFVSYTDFESSDAAIEAMNGQFLMNKAHRATRALPQPPPLPGFTPQQTLGPTAAPIQKGMPPVVFPTIGTVRQAESIAENSHRDFRFLRISPHDAWKWRTAGRQALGRLASLSDANFLTGQIGTLVNQVGNNCEPYGRAGCALAFGSIYRHVGGLTAGPLLKTTVNILMSLANDPHPVQLNGASSIDGVRVVTTSWLQQTVVHNPSAWIDLCQSFMSRTSASQQASDAAYKNAAPADDEGESLSVGMTQDRTLPGKGNATSRWRTQLFALQCLHITCTVVATAEGASRHPIRSTSGLGAVCVACISTSRSYQDGLYSIGGSRYRNTRCNTEPFSLTDVKRSPRVFAKSPKDAVLLEQHQTLITAALIPAFSSEPDILSSDIRVCAVFVGCGVVKAINQMSRILKLLTSAFELSAHAQG</sequence>
<reference evidence="8 9" key="1">
    <citation type="submission" date="2018-06" db="EMBL/GenBank/DDBJ databases">
        <title>A transcriptomic atlas of mushroom development highlights an independent origin of complex multicellularity.</title>
        <authorList>
            <consortium name="DOE Joint Genome Institute"/>
            <person name="Krizsan K."/>
            <person name="Almasi E."/>
            <person name="Merenyi Z."/>
            <person name="Sahu N."/>
            <person name="Viragh M."/>
            <person name="Koszo T."/>
            <person name="Mondo S."/>
            <person name="Kiss B."/>
            <person name="Balint B."/>
            <person name="Kues U."/>
            <person name="Barry K."/>
            <person name="Hegedus J.C."/>
            <person name="Henrissat B."/>
            <person name="Johnson J."/>
            <person name="Lipzen A."/>
            <person name="Ohm R."/>
            <person name="Nagy I."/>
            <person name="Pangilinan J."/>
            <person name="Yan J."/>
            <person name="Xiong Y."/>
            <person name="Grigoriev I.V."/>
            <person name="Hibbett D.S."/>
            <person name="Nagy L.G."/>
        </authorList>
    </citation>
    <scope>NUCLEOTIDE SEQUENCE [LARGE SCALE GENOMIC DNA]</scope>
    <source>
        <strain evidence="8 9">SZMC22713</strain>
    </source>
</reference>
<dbReference type="SMART" id="SM00360">
    <property type="entry name" value="RRM"/>
    <property type="match status" value="2"/>
</dbReference>
<dbReference type="InterPro" id="IPR016024">
    <property type="entry name" value="ARM-type_fold"/>
</dbReference>
<dbReference type="PANTHER" id="PTHR48030:SF3">
    <property type="entry name" value="SPLICING FACTOR 3B SUBUNIT 4"/>
    <property type="match status" value="1"/>
</dbReference>
<dbReference type="VEuPathDB" id="FungiDB:BD410DRAFT_841530"/>
<dbReference type="EMBL" id="ML170190">
    <property type="protein sequence ID" value="TDL20184.1"/>
    <property type="molecule type" value="Genomic_DNA"/>
</dbReference>
<evidence type="ECO:0000256" key="2">
    <source>
        <dbReference type="ARBA" id="ARBA00022737"/>
    </source>
</evidence>
<accession>A0A4Y7PXQ4</accession>
<feature type="region of interest" description="Disordered" evidence="6">
    <location>
        <begin position="371"/>
        <end position="399"/>
    </location>
</feature>
<evidence type="ECO:0000313" key="8">
    <source>
        <dbReference type="EMBL" id="TDL20184.1"/>
    </source>
</evidence>
<keyword evidence="9" id="KW-1185">Reference proteome</keyword>
<dbReference type="OrthoDB" id="10259687at2759"/>
<dbReference type="Proteomes" id="UP000294933">
    <property type="component" value="Unassembled WGS sequence"/>
</dbReference>
<gene>
    <name evidence="8" type="ORF">BD410DRAFT_841530</name>
</gene>
<dbReference type="Pfam" id="PF20210">
    <property type="entry name" value="Laa1_Sip1_HTR5"/>
    <property type="match status" value="1"/>
</dbReference>
<name>A0A4Y7PXQ4_9AGAM</name>
<evidence type="ECO:0000256" key="1">
    <source>
        <dbReference type="ARBA" id="ARBA00004123"/>
    </source>
</evidence>
<dbReference type="FunFam" id="3.30.70.330:FF:000121">
    <property type="entry name" value="Splicing factor 3b subunit 4"/>
    <property type="match status" value="1"/>
</dbReference>
<dbReference type="InterPro" id="IPR000504">
    <property type="entry name" value="RRM_dom"/>
</dbReference>
<dbReference type="GO" id="GO:0071011">
    <property type="term" value="C:precatalytic spliceosome"/>
    <property type="evidence" value="ECO:0007669"/>
    <property type="project" value="TreeGrafter"/>
</dbReference>
<feature type="domain" description="RRM" evidence="7">
    <location>
        <begin position="99"/>
        <end position="178"/>
    </location>
</feature>
<evidence type="ECO:0000313" key="9">
    <source>
        <dbReference type="Proteomes" id="UP000294933"/>
    </source>
</evidence>
<keyword evidence="4" id="KW-0539">Nucleus</keyword>
<dbReference type="CDD" id="cd12334">
    <property type="entry name" value="RRM1_SF3B4"/>
    <property type="match status" value="1"/>
</dbReference>
<dbReference type="GO" id="GO:0048026">
    <property type="term" value="P:positive regulation of mRNA splicing, via spliceosome"/>
    <property type="evidence" value="ECO:0007669"/>
    <property type="project" value="TreeGrafter"/>
</dbReference>
<dbReference type="GO" id="GO:0003723">
    <property type="term" value="F:RNA binding"/>
    <property type="evidence" value="ECO:0007669"/>
    <property type="project" value="UniProtKB-UniRule"/>
</dbReference>
<dbReference type="Gene3D" id="3.30.70.330">
    <property type="match status" value="2"/>
</dbReference>
<evidence type="ECO:0000256" key="5">
    <source>
        <dbReference type="PROSITE-ProRule" id="PRU00176"/>
    </source>
</evidence>
<dbReference type="AlphaFoldDB" id="A0A4Y7PXQ4"/>
<evidence type="ECO:0000259" key="7">
    <source>
        <dbReference type="PROSITE" id="PS50102"/>
    </source>
</evidence>
<dbReference type="InterPro" id="IPR034158">
    <property type="entry name" value="SF3B4_RRM1"/>
</dbReference>
<protein>
    <recommendedName>
        <fullName evidence="7">RRM domain-containing protein</fullName>
    </recommendedName>
</protein>
<dbReference type="PANTHER" id="PTHR48030">
    <property type="entry name" value="SPLICING FACTOR 3B SUBUNIT 4"/>
    <property type="match status" value="1"/>
</dbReference>
<comment type="subcellular location">
    <subcellularLocation>
        <location evidence="1">Nucleus</location>
    </subcellularLocation>
</comment>
<dbReference type="InterPro" id="IPR052084">
    <property type="entry name" value="SF3B4_spliceosome_assoc"/>
</dbReference>
<keyword evidence="2" id="KW-0677">Repeat</keyword>
<evidence type="ECO:0000256" key="6">
    <source>
        <dbReference type="SAM" id="MobiDB-lite"/>
    </source>
</evidence>
<dbReference type="SUPFAM" id="SSF54928">
    <property type="entry name" value="RNA-binding domain, RBD"/>
    <property type="match status" value="1"/>
</dbReference>
<keyword evidence="3 5" id="KW-0694">RNA-binding</keyword>
<dbReference type="InterPro" id="IPR035979">
    <property type="entry name" value="RBD_domain_sf"/>
</dbReference>